<proteinExistence type="predicted"/>
<feature type="transmembrane region" description="Helical" evidence="1">
    <location>
        <begin position="6"/>
        <end position="22"/>
    </location>
</feature>
<keyword evidence="1" id="KW-0812">Transmembrane</keyword>
<protein>
    <submittedName>
        <fullName evidence="2">Uncharacterized protein</fullName>
    </submittedName>
</protein>
<keyword evidence="3" id="KW-1185">Reference proteome</keyword>
<organism evidence="2 3">
    <name type="scientific">Spodoptera littoralis</name>
    <name type="common">Egyptian cotton leafworm</name>
    <dbReference type="NCBI Taxonomy" id="7109"/>
    <lineage>
        <taxon>Eukaryota</taxon>
        <taxon>Metazoa</taxon>
        <taxon>Ecdysozoa</taxon>
        <taxon>Arthropoda</taxon>
        <taxon>Hexapoda</taxon>
        <taxon>Insecta</taxon>
        <taxon>Pterygota</taxon>
        <taxon>Neoptera</taxon>
        <taxon>Endopterygota</taxon>
        <taxon>Lepidoptera</taxon>
        <taxon>Glossata</taxon>
        <taxon>Ditrysia</taxon>
        <taxon>Noctuoidea</taxon>
        <taxon>Noctuidae</taxon>
        <taxon>Amphipyrinae</taxon>
        <taxon>Spodoptera</taxon>
    </lineage>
</organism>
<feature type="transmembrane region" description="Helical" evidence="1">
    <location>
        <begin position="42"/>
        <end position="58"/>
    </location>
</feature>
<dbReference type="PANTHER" id="PTHR34717:SF1">
    <property type="entry name" value="EG:BACR7A4.20 PROTEIN"/>
    <property type="match status" value="1"/>
</dbReference>
<dbReference type="EMBL" id="LR824537">
    <property type="protein sequence ID" value="CAH1645567.1"/>
    <property type="molecule type" value="Genomic_DNA"/>
</dbReference>
<dbReference type="AlphaFoldDB" id="A0A9P0IGT8"/>
<evidence type="ECO:0000313" key="3">
    <source>
        <dbReference type="Proteomes" id="UP001153321"/>
    </source>
</evidence>
<keyword evidence="1" id="KW-0472">Membrane</keyword>
<gene>
    <name evidence="2" type="ORF">SPLIT_LOCUS10919</name>
</gene>
<name>A0A9P0IGT8_SPOLI</name>
<accession>A0A9P0IGT8</accession>
<sequence length="311" mass="36180">MFWDLILPLFIPAALVLFFRILNKPYKPAIFGVYQQRNKFFWIKYIFMYLILSFRQLVNHIRRILAVETGKSSDGVQHVHKQDEVLENKYYLGDHAQGIDAVYLNGCNKDGDAVICGIARRPKHVVDAFLFLKVKGEDLLLSPELPDTYQEQVTIEEGYYRVKGLEIANFIPMRTWKLTYNGDMKVRNDTEKTVKVELELTWSAVFSHFNYDTQMSPKSMARDLAKEKWSRGYFKLLKKFHQTHYEQMGVLEGTVTIDGKDHTIYHASGIIVLDPSETGKRSTATCIISFSWKMETVWPLVQCVSLLFYHI</sequence>
<dbReference type="PANTHER" id="PTHR34717">
    <property type="entry name" value="EG:BACR7A4.20 PROTEIN"/>
    <property type="match status" value="1"/>
</dbReference>
<evidence type="ECO:0000313" key="2">
    <source>
        <dbReference type="EMBL" id="CAH1645567.1"/>
    </source>
</evidence>
<reference evidence="2" key="1">
    <citation type="submission" date="2022-02" db="EMBL/GenBank/DDBJ databases">
        <authorList>
            <person name="King R."/>
        </authorList>
    </citation>
    <scope>NUCLEOTIDE SEQUENCE</scope>
</reference>
<dbReference type="Proteomes" id="UP001153321">
    <property type="component" value="Chromosome 6"/>
</dbReference>
<keyword evidence="1" id="KW-1133">Transmembrane helix</keyword>
<evidence type="ECO:0000256" key="1">
    <source>
        <dbReference type="SAM" id="Phobius"/>
    </source>
</evidence>